<proteinExistence type="predicted"/>
<keyword evidence="2" id="KW-1185">Reference proteome</keyword>
<dbReference type="EMBL" id="FORM01000005">
    <property type="protein sequence ID" value="SFJ24492.1"/>
    <property type="molecule type" value="Genomic_DNA"/>
</dbReference>
<organism evidence="1 2">
    <name type="scientific">Olleya namhaensis</name>
    <dbReference type="NCBI Taxonomy" id="1144750"/>
    <lineage>
        <taxon>Bacteria</taxon>
        <taxon>Pseudomonadati</taxon>
        <taxon>Bacteroidota</taxon>
        <taxon>Flavobacteriia</taxon>
        <taxon>Flavobacteriales</taxon>
        <taxon>Flavobacteriaceae</taxon>
    </lineage>
</organism>
<accession>A0A1I3PSY4</accession>
<dbReference type="STRING" id="1144750.SAMN05443431_105252"/>
<name>A0A1I3PSY4_9FLAO</name>
<dbReference type="AlphaFoldDB" id="A0A1I3PSY4"/>
<gene>
    <name evidence="1" type="ORF">SAMN05443431_105252</name>
</gene>
<evidence type="ECO:0000313" key="1">
    <source>
        <dbReference type="EMBL" id="SFJ24492.1"/>
    </source>
</evidence>
<reference evidence="2" key="1">
    <citation type="submission" date="2016-10" db="EMBL/GenBank/DDBJ databases">
        <authorList>
            <person name="Varghese N."/>
            <person name="Submissions S."/>
        </authorList>
    </citation>
    <scope>NUCLEOTIDE SEQUENCE [LARGE SCALE GENOMIC DNA]</scope>
    <source>
        <strain evidence="2">DSM 28881</strain>
    </source>
</reference>
<evidence type="ECO:0000313" key="2">
    <source>
        <dbReference type="Proteomes" id="UP000199559"/>
    </source>
</evidence>
<protein>
    <submittedName>
        <fullName evidence="1">Uncharacterized protein</fullName>
    </submittedName>
</protein>
<dbReference type="Proteomes" id="UP000199559">
    <property type="component" value="Unassembled WGS sequence"/>
</dbReference>
<sequence>MSAPIPSHLSELPIYKQAMQIFMLSRNISSYLNHDLAYLYDDGREDSNIYVSGDIVQQSVSLAPEIISAELEHCHYKKHRHIASVNLLTNRLYKNCSRLESCNSNGKDYLPILKREIRKFRKLQTTWMLTL</sequence>
<dbReference type="RefSeq" id="WP_090840008.1">
    <property type="nucleotide sequence ID" value="NZ_CANKYB010000005.1"/>
</dbReference>